<keyword evidence="1" id="KW-0489">Methyltransferase</keyword>
<dbReference type="RefSeq" id="XP_066702812.1">
    <property type="nucleotide sequence ID" value="XM_066840185.1"/>
</dbReference>
<accession>A0ABR1QMS9</accession>
<dbReference type="Gene3D" id="3.40.50.150">
    <property type="entry name" value="Vaccinia Virus protein VP39"/>
    <property type="match status" value="1"/>
</dbReference>
<organism evidence="1 2">
    <name type="scientific">Apiospora aurea</name>
    <dbReference type="NCBI Taxonomy" id="335848"/>
    <lineage>
        <taxon>Eukaryota</taxon>
        <taxon>Fungi</taxon>
        <taxon>Dikarya</taxon>
        <taxon>Ascomycota</taxon>
        <taxon>Pezizomycotina</taxon>
        <taxon>Sordariomycetes</taxon>
        <taxon>Xylariomycetidae</taxon>
        <taxon>Amphisphaeriales</taxon>
        <taxon>Apiosporaceae</taxon>
        <taxon>Apiospora</taxon>
    </lineage>
</organism>
<dbReference type="GO" id="GO:0032259">
    <property type="term" value="P:methylation"/>
    <property type="evidence" value="ECO:0007669"/>
    <property type="project" value="UniProtKB-KW"/>
</dbReference>
<dbReference type="EMBL" id="JAQQWE010000003">
    <property type="protein sequence ID" value="KAK7959109.1"/>
    <property type="molecule type" value="Genomic_DNA"/>
</dbReference>
<reference evidence="1 2" key="1">
    <citation type="submission" date="2023-01" db="EMBL/GenBank/DDBJ databases">
        <title>Analysis of 21 Apiospora genomes using comparative genomics revels a genus with tremendous synthesis potential of carbohydrate active enzymes and secondary metabolites.</title>
        <authorList>
            <person name="Sorensen T."/>
        </authorList>
    </citation>
    <scope>NUCLEOTIDE SEQUENCE [LARGE SCALE GENOMIC DNA]</scope>
    <source>
        <strain evidence="1 2">CBS 24483</strain>
    </source>
</reference>
<name>A0ABR1QMS9_9PEZI</name>
<keyword evidence="1" id="KW-0808">Transferase</keyword>
<keyword evidence="2" id="KW-1185">Reference proteome</keyword>
<sequence>MAAPAAPPAPGPAPTPDEFRRRYFTFIAPKYAHLTGNTTRDVFAAVLQQHDLSLTDASVIHDSAAGPGTATQALLPWCAERSVHPKRIVLTDYVPGMLERAPAFHPAVETQVADCAGLAAVFPEDGCLTHVFDNFSLSTFGTKEQQLKGLAENWRTLKADGGVAVFTTWKRFAISELITAAQAIVKGDAWAAAHAIRMNGPEFVAEGYLASMLAEAGWSPSKIQTSMVKSVVTRDEDEQGLLEFMQVSPPAKAATAGWNEAEAARWPEAVQQAVDAAKAEHGGIYGEAWVVIARK</sequence>
<evidence type="ECO:0000313" key="2">
    <source>
        <dbReference type="Proteomes" id="UP001391051"/>
    </source>
</evidence>
<comment type="caution">
    <text evidence="1">The sequence shown here is derived from an EMBL/GenBank/DDBJ whole genome shotgun (WGS) entry which is preliminary data.</text>
</comment>
<protein>
    <submittedName>
        <fullName evidence="1">S-adenosyl-L-methionine-dependent methyltransferase</fullName>
    </submittedName>
</protein>
<evidence type="ECO:0000313" key="1">
    <source>
        <dbReference type="EMBL" id="KAK7959109.1"/>
    </source>
</evidence>
<dbReference type="GO" id="GO:0008168">
    <property type="term" value="F:methyltransferase activity"/>
    <property type="evidence" value="ECO:0007669"/>
    <property type="project" value="UniProtKB-KW"/>
</dbReference>
<dbReference type="Proteomes" id="UP001391051">
    <property type="component" value="Unassembled WGS sequence"/>
</dbReference>
<dbReference type="SUPFAM" id="SSF53335">
    <property type="entry name" value="S-adenosyl-L-methionine-dependent methyltransferases"/>
    <property type="match status" value="1"/>
</dbReference>
<proteinExistence type="predicted"/>
<dbReference type="InterPro" id="IPR029063">
    <property type="entry name" value="SAM-dependent_MTases_sf"/>
</dbReference>
<gene>
    <name evidence="1" type="ORF">PG986_003963</name>
</gene>
<dbReference type="GeneID" id="92073247"/>